<reference evidence="2 3" key="2">
    <citation type="journal article" date="2013" name="Genome Announc.">
        <title>Draft Genome Sequence of Methylobacterium mesophilicum Strain SR1.6/6, Isolated from Citrus sinensis.</title>
        <authorList>
            <person name="Marinho Almeida D."/>
            <person name="Dini-Andreote F."/>
            <person name="Camargo Neves A.A."/>
            <person name="Juca Ramos R.T."/>
            <person name="Andreote F.D."/>
            <person name="Carneiro A.R."/>
            <person name="Oliveira de Souza Lima A."/>
            <person name="Caracciolo Gomes de Sa P.H."/>
            <person name="Ribeiro Barbosa M.S."/>
            <person name="Araujo W.L."/>
            <person name="Silva A."/>
        </authorList>
    </citation>
    <scope>NUCLEOTIDE SEQUENCE [LARGE SCALE GENOMIC DNA]</scope>
    <source>
        <strain evidence="2 3">SR1.6/6</strain>
    </source>
</reference>
<protein>
    <submittedName>
        <fullName evidence="2">Uncharacterized protein</fullName>
    </submittedName>
</protein>
<dbReference type="Proteomes" id="UP000012488">
    <property type="component" value="Chromosome"/>
</dbReference>
<feature type="chain" id="PRO_5025473531" evidence="1">
    <location>
        <begin position="21"/>
        <end position="195"/>
    </location>
</feature>
<name>A0A6B9G1F1_9HYPH</name>
<dbReference type="AlphaFoldDB" id="A0A6B9G1F1"/>
<accession>A0A6B9G1F1</accession>
<sequence length="195" mass="19373">MTLKRIGTLAAVLLTSGACSHLPMGPTAYSALPSAAPAGPQPVAVQSAGSAARPAEGDVGLAAPVTASPVTASPVSAPPVLTPVVIPGMPKLQEADTGQGGSNPSAVLDASTRTRMAWKALHPENLTERSILASRSTRMTGADTVTMSAVSNARGVAADRSLTSTGSPATYDRDAAMSALLKGGQDAARPICSGC</sequence>
<proteinExistence type="predicted"/>
<dbReference type="EMBL" id="CP043538">
    <property type="protein sequence ID" value="QGY06008.1"/>
    <property type="molecule type" value="Genomic_DNA"/>
</dbReference>
<reference evidence="2 3" key="1">
    <citation type="journal article" date="2012" name="Genet. Mol. Biol.">
        <title>Analysis of 16S rRNA and mxaF genes revealing insights into Methylobacterium niche-specific plant association.</title>
        <authorList>
            <person name="Dourado M.N."/>
            <person name="Andreote F.D."/>
            <person name="Dini-Andreote F."/>
            <person name="Conti R."/>
            <person name="Araujo J.M."/>
            <person name="Araujo W.L."/>
        </authorList>
    </citation>
    <scope>NUCLEOTIDE SEQUENCE [LARGE SCALE GENOMIC DNA]</scope>
    <source>
        <strain evidence="2 3">SR1.6/6</strain>
    </source>
</reference>
<organism evidence="2 3">
    <name type="scientific">Methylobacterium mesophilicum SR1.6/6</name>
    <dbReference type="NCBI Taxonomy" id="908290"/>
    <lineage>
        <taxon>Bacteria</taxon>
        <taxon>Pseudomonadati</taxon>
        <taxon>Pseudomonadota</taxon>
        <taxon>Alphaproteobacteria</taxon>
        <taxon>Hyphomicrobiales</taxon>
        <taxon>Methylobacteriaceae</taxon>
        <taxon>Methylobacterium</taxon>
    </lineage>
</organism>
<keyword evidence="1" id="KW-0732">Signal</keyword>
<evidence type="ECO:0000313" key="2">
    <source>
        <dbReference type="EMBL" id="QGY06008.1"/>
    </source>
</evidence>
<dbReference type="OrthoDB" id="7998615at2"/>
<gene>
    <name evidence="2" type="ORF">MMSR116_04205</name>
</gene>
<evidence type="ECO:0000256" key="1">
    <source>
        <dbReference type="SAM" id="SignalP"/>
    </source>
</evidence>
<evidence type="ECO:0000313" key="3">
    <source>
        <dbReference type="Proteomes" id="UP000012488"/>
    </source>
</evidence>
<feature type="signal peptide" evidence="1">
    <location>
        <begin position="1"/>
        <end position="20"/>
    </location>
</feature>
<dbReference type="KEGG" id="mmes:MMSR116_04205"/>
<dbReference type="PROSITE" id="PS51257">
    <property type="entry name" value="PROKAR_LIPOPROTEIN"/>
    <property type="match status" value="1"/>
</dbReference>